<keyword evidence="3 11" id="KW-0633">Potassium transport</keyword>
<evidence type="ECO:0000256" key="6">
    <source>
        <dbReference type="ARBA" id="ARBA00022840"/>
    </source>
</evidence>
<dbReference type="PIRSF" id="PIRSF001296">
    <property type="entry name" value="K_ATPase_KdpC"/>
    <property type="match status" value="1"/>
</dbReference>
<keyword evidence="10 11" id="KW-0472">Membrane</keyword>
<comment type="caution">
    <text evidence="13">The sequence shown here is derived from an EMBL/GenBank/DDBJ whole genome shotgun (WGS) entry which is preliminary data.</text>
</comment>
<evidence type="ECO:0000256" key="4">
    <source>
        <dbReference type="ARBA" id="ARBA00022692"/>
    </source>
</evidence>
<evidence type="ECO:0000256" key="8">
    <source>
        <dbReference type="ARBA" id="ARBA00022989"/>
    </source>
</evidence>
<keyword evidence="6 11" id="KW-0067">ATP-binding</keyword>
<keyword evidence="14" id="KW-1185">Reference proteome</keyword>
<dbReference type="NCBIfam" id="TIGR00681">
    <property type="entry name" value="kdpC"/>
    <property type="match status" value="1"/>
</dbReference>
<keyword evidence="4 11" id="KW-0812">Transmembrane</keyword>
<comment type="subcellular location">
    <subcellularLocation>
        <location evidence="11">Cell membrane</location>
        <topology evidence="11">Single-pass membrane protein</topology>
    </subcellularLocation>
</comment>
<feature type="compositionally biased region" description="Basic and acidic residues" evidence="12">
    <location>
        <begin position="74"/>
        <end position="86"/>
    </location>
</feature>
<dbReference type="HAMAP" id="MF_00276">
    <property type="entry name" value="KdpC"/>
    <property type="match status" value="1"/>
</dbReference>
<organism evidence="13 14">
    <name type="scientific">Streptomyces smaragdinus</name>
    <dbReference type="NCBI Taxonomy" id="2585196"/>
    <lineage>
        <taxon>Bacteria</taxon>
        <taxon>Bacillati</taxon>
        <taxon>Actinomycetota</taxon>
        <taxon>Actinomycetes</taxon>
        <taxon>Kitasatosporales</taxon>
        <taxon>Streptomycetaceae</taxon>
        <taxon>Streptomyces</taxon>
    </lineage>
</organism>
<evidence type="ECO:0000256" key="11">
    <source>
        <dbReference type="HAMAP-Rule" id="MF_00276"/>
    </source>
</evidence>
<accession>A0A7K0CME9</accession>
<evidence type="ECO:0000256" key="7">
    <source>
        <dbReference type="ARBA" id="ARBA00022958"/>
    </source>
</evidence>
<evidence type="ECO:0000256" key="9">
    <source>
        <dbReference type="ARBA" id="ARBA00023065"/>
    </source>
</evidence>
<comment type="function">
    <text evidence="11">Part of the high-affinity ATP-driven potassium transport (or Kdp) system, which catalyzes the hydrolysis of ATP coupled with the electrogenic transport of potassium into the cytoplasm. This subunit acts as a catalytic chaperone that increases the ATP-binding affinity of the ATP-hydrolyzing subunit KdpB by the formation of a transient KdpB/KdpC/ATP ternary complex.</text>
</comment>
<feature type="region of interest" description="Disordered" evidence="12">
    <location>
        <begin position="66"/>
        <end position="99"/>
    </location>
</feature>
<evidence type="ECO:0000256" key="2">
    <source>
        <dbReference type="ARBA" id="ARBA00022475"/>
    </source>
</evidence>
<keyword evidence="2 11" id="KW-1003">Cell membrane</keyword>
<dbReference type="InterPro" id="IPR003820">
    <property type="entry name" value="KdpC"/>
</dbReference>
<dbReference type="RefSeq" id="WP_153455128.1">
    <property type="nucleotide sequence ID" value="NZ_WEGJ01000021.1"/>
</dbReference>
<evidence type="ECO:0000256" key="1">
    <source>
        <dbReference type="ARBA" id="ARBA00022448"/>
    </source>
</evidence>
<gene>
    <name evidence="11 13" type="primary">kdpC</name>
    <name evidence="13" type="ORF">SRB5_46100</name>
</gene>
<dbReference type="Proteomes" id="UP000466345">
    <property type="component" value="Unassembled WGS sequence"/>
</dbReference>
<dbReference type="AlphaFoldDB" id="A0A7K0CME9"/>
<evidence type="ECO:0000256" key="3">
    <source>
        <dbReference type="ARBA" id="ARBA00022538"/>
    </source>
</evidence>
<dbReference type="GO" id="GO:0008556">
    <property type="term" value="F:P-type potassium transmembrane transporter activity"/>
    <property type="evidence" value="ECO:0007669"/>
    <property type="project" value="InterPro"/>
</dbReference>
<keyword evidence="8 11" id="KW-1133">Transmembrane helix</keyword>
<protein>
    <recommendedName>
        <fullName evidence="11">Potassium-transporting ATPase KdpC subunit</fullName>
    </recommendedName>
    <alternativeName>
        <fullName evidence="11">ATP phosphohydrolase [potassium-transporting] C chain</fullName>
    </alternativeName>
    <alternativeName>
        <fullName evidence="11">Potassium-binding and translocating subunit C</fullName>
    </alternativeName>
    <alternativeName>
        <fullName evidence="11">Potassium-translocating ATPase C chain</fullName>
    </alternativeName>
</protein>
<comment type="subunit">
    <text evidence="11">The system is composed of three essential subunits: KdpA, KdpB and KdpC.</text>
</comment>
<keyword evidence="1 11" id="KW-0813">Transport</keyword>
<proteinExistence type="inferred from homology"/>
<dbReference type="EMBL" id="WEGJ01000021">
    <property type="protein sequence ID" value="MQY14443.1"/>
    <property type="molecule type" value="Genomic_DNA"/>
</dbReference>
<keyword evidence="9 11" id="KW-0406">Ion transport</keyword>
<keyword evidence="5 11" id="KW-0547">Nucleotide-binding</keyword>
<dbReference type="GO" id="GO:0005886">
    <property type="term" value="C:plasma membrane"/>
    <property type="evidence" value="ECO:0007669"/>
    <property type="project" value="UniProtKB-SubCell"/>
</dbReference>
<comment type="similarity">
    <text evidence="11">Belongs to the KdpC family.</text>
</comment>
<dbReference type="GO" id="GO:0005524">
    <property type="term" value="F:ATP binding"/>
    <property type="evidence" value="ECO:0007669"/>
    <property type="project" value="UniProtKB-UniRule"/>
</dbReference>
<dbReference type="Pfam" id="PF02669">
    <property type="entry name" value="KdpC"/>
    <property type="match status" value="1"/>
</dbReference>
<evidence type="ECO:0000256" key="5">
    <source>
        <dbReference type="ARBA" id="ARBA00022741"/>
    </source>
</evidence>
<dbReference type="PANTHER" id="PTHR30042">
    <property type="entry name" value="POTASSIUM-TRANSPORTING ATPASE C CHAIN"/>
    <property type="match status" value="1"/>
</dbReference>
<evidence type="ECO:0000256" key="10">
    <source>
        <dbReference type="ARBA" id="ARBA00023136"/>
    </source>
</evidence>
<sequence length="226" mass="24131">MNTSVANTTRLLWAGLRALLVLSVVTGVLYPLLVTGIAQAAFGDKANGSEIKDHTGKVVGSELIGQTYNLPPKNPDDPEEAPRPDLRWFQPRPSNGLGTNGVNTQYALILSGATNRSGDNEELIQWVKDAKAAVVKDNSTADYRVKPEDVPADAVTSSGSGLDPHISPAYADIQVHRVAEKNGLDAAQVRKLVDDNTDGRLLGFMGEPTVNVLKLNIALRELVAKG</sequence>
<evidence type="ECO:0000256" key="12">
    <source>
        <dbReference type="SAM" id="MobiDB-lite"/>
    </source>
</evidence>
<dbReference type="PANTHER" id="PTHR30042:SF2">
    <property type="entry name" value="POTASSIUM-TRANSPORTING ATPASE KDPC SUBUNIT"/>
    <property type="match status" value="1"/>
</dbReference>
<keyword evidence="7 11" id="KW-0630">Potassium</keyword>
<evidence type="ECO:0000313" key="13">
    <source>
        <dbReference type="EMBL" id="MQY14443.1"/>
    </source>
</evidence>
<reference evidence="13 14" key="1">
    <citation type="submission" date="2019-10" db="EMBL/GenBank/DDBJ databases">
        <title>Streptomyces smaragdinus sp. nov. and Streptomyces fabii sp. nov., isolated from the gut of fungus growing-termite Macrotermes natalensis.</title>
        <authorList>
            <person name="Schwitalla J."/>
            <person name="Benndorf R."/>
            <person name="Martin K."/>
            <person name="De Beer W."/>
            <person name="Kaster A.-K."/>
            <person name="Vollmers J."/>
            <person name="Poulsen M."/>
            <person name="Beemelmanns C."/>
        </authorList>
    </citation>
    <scope>NUCLEOTIDE SEQUENCE [LARGE SCALE GENOMIC DNA]</scope>
    <source>
        <strain evidence="13 14">RB5</strain>
    </source>
</reference>
<evidence type="ECO:0000313" key="14">
    <source>
        <dbReference type="Proteomes" id="UP000466345"/>
    </source>
</evidence>
<dbReference type="NCBIfam" id="NF010599">
    <property type="entry name" value="PRK13994.1"/>
    <property type="match status" value="1"/>
</dbReference>
<dbReference type="OrthoDB" id="9788285at2"/>
<name>A0A7K0CME9_9ACTN</name>